<sequence>MYGESVIGEPRGETCPPSHGLPTVESLDGLARVVADRSGLYLRYSKGPDEDEGRPSVDYESGLRLPGLSVTVLDAESWWTRPLRDWVARQVCKYTHLVEKGSDRRAWILTGRVVGRGPDHEPLIAGVRPVAWLDEVVIEQARRHYETAFDIGRDSTG</sequence>
<protein>
    <submittedName>
        <fullName evidence="2">Uncharacterized protein</fullName>
    </submittedName>
</protein>
<dbReference type="RefSeq" id="WP_204018541.1">
    <property type="nucleotide sequence ID" value="NZ_BOOG01000065.1"/>
</dbReference>
<reference evidence="2" key="1">
    <citation type="submission" date="2021-01" db="EMBL/GenBank/DDBJ databases">
        <title>Whole genome shotgun sequence of Sphaerimonospora thailandensis NBRC 107569.</title>
        <authorList>
            <person name="Komaki H."/>
            <person name="Tamura T."/>
        </authorList>
    </citation>
    <scope>NUCLEOTIDE SEQUENCE</scope>
    <source>
        <strain evidence="2">NBRC 107569</strain>
    </source>
</reference>
<dbReference type="InterPro" id="IPR046080">
    <property type="entry name" value="DUF6098"/>
</dbReference>
<evidence type="ECO:0000313" key="2">
    <source>
        <dbReference type="EMBL" id="GIH72897.1"/>
    </source>
</evidence>
<name>A0A8J3RFF7_9ACTN</name>
<organism evidence="2 3">
    <name type="scientific">Sphaerimonospora thailandensis</name>
    <dbReference type="NCBI Taxonomy" id="795644"/>
    <lineage>
        <taxon>Bacteria</taxon>
        <taxon>Bacillati</taxon>
        <taxon>Actinomycetota</taxon>
        <taxon>Actinomycetes</taxon>
        <taxon>Streptosporangiales</taxon>
        <taxon>Streptosporangiaceae</taxon>
        <taxon>Sphaerimonospora</taxon>
    </lineage>
</organism>
<dbReference type="Pfam" id="PF19593">
    <property type="entry name" value="DUF6098"/>
    <property type="match status" value="1"/>
</dbReference>
<evidence type="ECO:0000313" key="3">
    <source>
        <dbReference type="Proteomes" id="UP000610966"/>
    </source>
</evidence>
<accession>A0A8J3RFF7</accession>
<dbReference type="AlphaFoldDB" id="A0A8J3RFF7"/>
<keyword evidence="3" id="KW-1185">Reference proteome</keyword>
<dbReference type="Proteomes" id="UP000610966">
    <property type="component" value="Unassembled WGS sequence"/>
</dbReference>
<proteinExistence type="predicted"/>
<comment type="caution">
    <text evidence="2">The sequence shown here is derived from an EMBL/GenBank/DDBJ whole genome shotgun (WGS) entry which is preliminary data.</text>
</comment>
<feature type="region of interest" description="Disordered" evidence="1">
    <location>
        <begin position="1"/>
        <end position="21"/>
    </location>
</feature>
<dbReference type="EMBL" id="BOOG01000065">
    <property type="protein sequence ID" value="GIH72897.1"/>
    <property type="molecule type" value="Genomic_DNA"/>
</dbReference>
<evidence type="ECO:0000256" key="1">
    <source>
        <dbReference type="SAM" id="MobiDB-lite"/>
    </source>
</evidence>
<gene>
    <name evidence="2" type="ORF">Mth01_51500</name>
</gene>